<feature type="transmembrane region" description="Helical" evidence="7">
    <location>
        <begin position="65"/>
        <end position="92"/>
    </location>
</feature>
<feature type="transmembrane region" description="Helical" evidence="7">
    <location>
        <begin position="176"/>
        <end position="202"/>
    </location>
</feature>
<keyword evidence="3" id="KW-1003">Cell membrane</keyword>
<evidence type="ECO:0000256" key="3">
    <source>
        <dbReference type="ARBA" id="ARBA00022475"/>
    </source>
</evidence>
<evidence type="ECO:0000256" key="6">
    <source>
        <dbReference type="ARBA" id="ARBA00023136"/>
    </source>
</evidence>
<evidence type="ECO:0000256" key="7">
    <source>
        <dbReference type="SAM" id="Phobius"/>
    </source>
</evidence>
<keyword evidence="6 7" id="KW-0472">Membrane</keyword>
<protein>
    <submittedName>
        <fullName evidence="8">Cobalamin biosynthesis protein CbiM</fullName>
    </submittedName>
</protein>
<dbReference type="PANTHER" id="PTHR34229:SF1">
    <property type="entry name" value="METAL TRANSPORT PROTEIN HI_1621-RELATED"/>
    <property type="match status" value="1"/>
</dbReference>
<evidence type="ECO:0000256" key="2">
    <source>
        <dbReference type="ARBA" id="ARBA00022448"/>
    </source>
</evidence>
<gene>
    <name evidence="8" type="ORF">BET03_07055</name>
</gene>
<evidence type="ECO:0000313" key="9">
    <source>
        <dbReference type="Proteomes" id="UP000284177"/>
    </source>
</evidence>
<dbReference type="PANTHER" id="PTHR34229">
    <property type="entry name" value="METAL TRANSPORT PROTEIN HI_1621-RELATED"/>
    <property type="match status" value="1"/>
</dbReference>
<reference evidence="8 9" key="1">
    <citation type="submission" date="2016-08" db="EMBL/GenBank/DDBJ databases">
        <title>Novel Firmicutes and Novel Genomes.</title>
        <authorList>
            <person name="Poppleton D.I."/>
            <person name="Gribaldo S."/>
        </authorList>
    </citation>
    <scope>NUCLEOTIDE SEQUENCE [LARGE SCALE GENOMIC DNA]</scope>
    <source>
        <strain evidence="8 9">CTT3</strain>
    </source>
</reference>
<sequence>MHIPDGILPVAVCASGYGLTGLATWYSLKKIKEKEDPRKEIPKASLGTAAFFVASWISIPIPPASVHLVLTGLLGILLGYYAFPAVLISLFFQAVMFQHGGLTTLGVNAIILGLPAILAHYTYTIGKKFLYKNNLKYGILGFIIGSLSIGISVILFYTIVITFIPANIDVNAEKIASLAFVISHIPLMIIEGIFTAFVLIYLKKVKPEMLEAK</sequence>
<keyword evidence="9" id="KW-1185">Reference proteome</keyword>
<comment type="caution">
    <text evidence="8">The sequence shown here is derived from an EMBL/GenBank/DDBJ whole genome shotgun (WGS) entry which is preliminary data.</text>
</comment>
<dbReference type="GO" id="GO:0000041">
    <property type="term" value="P:transition metal ion transport"/>
    <property type="evidence" value="ECO:0007669"/>
    <property type="project" value="InterPro"/>
</dbReference>
<dbReference type="Pfam" id="PF01891">
    <property type="entry name" value="CbiM"/>
    <property type="match status" value="1"/>
</dbReference>
<dbReference type="InterPro" id="IPR002751">
    <property type="entry name" value="CbiM/NikMN"/>
</dbReference>
<dbReference type="NCBIfam" id="NF004906">
    <property type="entry name" value="PRK06265.2-1"/>
    <property type="match status" value="1"/>
</dbReference>
<accession>A0A419SUD1</accession>
<evidence type="ECO:0000256" key="5">
    <source>
        <dbReference type="ARBA" id="ARBA00022989"/>
    </source>
</evidence>
<dbReference type="EMBL" id="MCIB01000040">
    <property type="protein sequence ID" value="RKD28788.1"/>
    <property type="molecule type" value="Genomic_DNA"/>
</dbReference>
<dbReference type="Gene3D" id="1.10.1760.20">
    <property type="match status" value="1"/>
</dbReference>
<comment type="subcellular location">
    <subcellularLocation>
        <location evidence="1">Cell membrane</location>
        <topology evidence="1">Multi-pass membrane protein</topology>
    </subcellularLocation>
</comment>
<organism evidence="8 9">
    <name type="scientific">Thermohalobacter berrensis</name>
    <dbReference type="NCBI Taxonomy" id="99594"/>
    <lineage>
        <taxon>Bacteria</taxon>
        <taxon>Bacillati</taxon>
        <taxon>Bacillota</taxon>
        <taxon>Tissierellia</taxon>
        <taxon>Tissierellales</taxon>
        <taxon>Thermohalobacteraceae</taxon>
        <taxon>Thermohalobacter</taxon>
    </lineage>
</organism>
<dbReference type="AlphaFoldDB" id="A0A419SUD1"/>
<evidence type="ECO:0000313" key="8">
    <source>
        <dbReference type="EMBL" id="RKD28788.1"/>
    </source>
</evidence>
<dbReference type="GO" id="GO:0005886">
    <property type="term" value="C:plasma membrane"/>
    <property type="evidence" value="ECO:0007669"/>
    <property type="project" value="UniProtKB-SubCell"/>
</dbReference>
<feature type="transmembrane region" description="Helical" evidence="7">
    <location>
        <begin position="104"/>
        <end position="125"/>
    </location>
</feature>
<keyword evidence="5 7" id="KW-1133">Transmembrane helix</keyword>
<name>A0A419SUD1_9FIRM</name>
<dbReference type="Proteomes" id="UP000284177">
    <property type="component" value="Unassembled WGS sequence"/>
</dbReference>
<keyword evidence="2" id="KW-0813">Transport</keyword>
<feature type="transmembrane region" description="Helical" evidence="7">
    <location>
        <begin position="6"/>
        <end position="28"/>
    </location>
</feature>
<feature type="transmembrane region" description="Helical" evidence="7">
    <location>
        <begin position="137"/>
        <end position="164"/>
    </location>
</feature>
<dbReference type="RefSeq" id="WP_120170755.1">
    <property type="nucleotide sequence ID" value="NZ_MCIB01000040.1"/>
</dbReference>
<evidence type="ECO:0000256" key="4">
    <source>
        <dbReference type="ARBA" id="ARBA00022692"/>
    </source>
</evidence>
<keyword evidence="4 7" id="KW-0812">Transmembrane</keyword>
<evidence type="ECO:0000256" key="1">
    <source>
        <dbReference type="ARBA" id="ARBA00004651"/>
    </source>
</evidence>
<proteinExistence type="predicted"/>
<dbReference type="OrthoDB" id="9809846at2"/>